<dbReference type="PROSITE" id="PS00211">
    <property type="entry name" value="ABC_TRANSPORTER_1"/>
    <property type="match status" value="1"/>
</dbReference>
<keyword evidence="3" id="KW-0410">Iron transport</keyword>
<dbReference type="InterPro" id="IPR003593">
    <property type="entry name" value="AAA+_ATPase"/>
</dbReference>
<dbReference type="InterPro" id="IPR027417">
    <property type="entry name" value="P-loop_NTPase"/>
</dbReference>
<evidence type="ECO:0000313" key="11">
    <source>
        <dbReference type="Proteomes" id="UP001589613"/>
    </source>
</evidence>
<keyword evidence="8" id="KW-0472">Membrane</keyword>
<evidence type="ECO:0000256" key="5">
    <source>
        <dbReference type="ARBA" id="ARBA00022840"/>
    </source>
</evidence>
<organism evidence="10 11">
    <name type="scientific">Ornithinimicrobium kibberense</name>
    <dbReference type="NCBI Taxonomy" id="282060"/>
    <lineage>
        <taxon>Bacteria</taxon>
        <taxon>Bacillati</taxon>
        <taxon>Actinomycetota</taxon>
        <taxon>Actinomycetes</taxon>
        <taxon>Micrococcales</taxon>
        <taxon>Ornithinimicrobiaceae</taxon>
        <taxon>Ornithinimicrobium</taxon>
    </lineage>
</organism>
<dbReference type="Proteomes" id="UP001589613">
    <property type="component" value="Unassembled WGS sequence"/>
</dbReference>
<evidence type="ECO:0000256" key="4">
    <source>
        <dbReference type="ARBA" id="ARBA00022741"/>
    </source>
</evidence>
<keyword evidence="2" id="KW-1003">Cell membrane</keyword>
<evidence type="ECO:0000259" key="9">
    <source>
        <dbReference type="PROSITE" id="PS50893"/>
    </source>
</evidence>
<dbReference type="Pfam" id="PF00005">
    <property type="entry name" value="ABC_tran"/>
    <property type="match status" value="1"/>
</dbReference>
<dbReference type="Gene3D" id="3.40.50.300">
    <property type="entry name" value="P-loop containing nucleotide triphosphate hydrolases"/>
    <property type="match status" value="1"/>
</dbReference>
<gene>
    <name evidence="10" type="ORF">ACFFN0_05170</name>
</gene>
<keyword evidence="11" id="KW-1185">Reference proteome</keyword>
<dbReference type="CDD" id="cd03259">
    <property type="entry name" value="ABC_Carb_Solutes_like"/>
    <property type="match status" value="1"/>
</dbReference>
<dbReference type="EMBL" id="JBHMAX010000010">
    <property type="protein sequence ID" value="MFB9731427.1"/>
    <property type="molecule type" value="Genomic_DNA"/>
</dbReference>
<dbReference type="GO" id="GO:0005524">
    <property type="term" value="F:ATP binding"/>
    <property type="evidence" value="ECO:0007669"/>
    <property type="project" value="UniProtKB-KW"/>
</dbReference>
<evidence type="ECO:0000256" key="3">
    <source>
        <dbReference type="ARBA" id="ARBA00022496"/>
    </source>
</evidence>
<comment type="caution">
    <text evidence="10">The sequence shown here is derived from an EMBL/GenBank/DDBJ whole genome shotgun (WGS) entry which is preliminary data.</text>
</comment>
<dbReference type="InterPro" id="IPR003439">
    <property type="entry name" value="ABC_transporter-like_ATP-bd"/>
</dbReference>
<dbReference type="SUPFAM" id="SSF52540">
    <property type="entry name" value="P-loop containing nucleoside triphosphate hydrolases"/>
    <property type="match status" value="1"/>
</dbReference>
<keyword evidence="7" id="KW-0406">Ion transport</keyword>
<evidence type="ECO:0000256" key="2">
    <source>
        <dbReference type="ARBA" id="ARBA00022475"/>
    </source>
</evidence>
<proteinExistence type="predicted"/>
<keyword evidence="5 10" id="KW-0067">ATP-binding</keyword>
<protein>
    <submittedName>
        <fullName evidence="10">ABC transporter ATP-binding protein</fullName>
    </submittedName>
</protein>
<evidence type="ECO:0000256" key="8">
    <source>
        <dbReference type="ARBA" id="ARBA00023136"/>
    </source>
</evidence>
<dbReference type="SMART" id="SM00382">
    <property type="entry name" value="AAA"/>
    <property type="match status" value="1"/>
</dbReference>
<dbReference type="PANTHER" id="PTHR42781:SF4">
    <property type="entry name" value="SPERMIDINE_PUTRESCINE IMPORT ATP-BINDING PROTEIN POTA"/>
    <property type="match status" value="1"/>
</dbReference>
<keyword evidence="6" id="KW-0408">Iron</keyword>
<dbReference type="InterPro" id="IPR017871">
    <property type="entry name" value="ABC_transporter-like_CS"/>
</dbReference>
<feature type="domain" description="ABC transporter" evidence="9">
    <location>
        <begin position="6"/>
        <end position="236"/>
    </location>
</feature>
<evidence type="ECO:0000256" key="1">
    <source>
        <dbReference type="ARBA" id="ARBA00022448"/>
    </source>
</evidence>
<name>A0ABV5V0X5_9MICO</name>
<evidence type="ECO:0000256" key="6">
    <source>
        <dbReference type="ARBA" id="ARBA00023004"/>
    </source>
</evidence>
<dbReference type="PROSITE" id="PS50893">
    <property type="entry name" value="ABC_TRANSPORTER_2"/>
    <property type="match status" value="1"/>
</dbReference>
<reference evidence="10 11" key="1">
    <citation type="submission" date="2024-09" db="EMBL/GenBank/DDBJ databases">
        <authorList>
            <person name="Sun Q."/>
            <person name="Mori K."/>
        </authorList>
    </citation>
    <scope>NUCLEOTIDE SEQUENCE [LARGE SCALE GENOMIC DNA]</scope>
    <source>
        <strain evidence="10 11">JCM 12763</strain>
    </source>
</reference>
<evidence type="ECO:0000313" key="10">
    <source>
        <dbReference type="EMBL" id="MFB9731427.1"/>
    </source>
</evidence>
<keyword evidence="4" id="KW-0547">Nucleotide-binding</keyword>
<dbReference type="InterPro" id="IPR050093">
    <property type="entry name" value="ABC_SmlMolc_Importer"/>
</dbReference>
<dbReference type="PANTHER" id="PTHR42781">
    <property type="entry name" value="SPERMIDINE/PUTRESCINE IMPORT ATP-BINDING PROTEIN POTA"/>
    <property type="match status" value="1"/>
</dbReference>
<evidence type="ECO:0000256" key="7">
    <source>
        <dbReference type="ARBA" id="ARBA00023065"/>
    </source>
</evidence>
<sequence length="344" mass="36145">MVEAMLELRDVTVRFGALAAVRSVSLSVAEGDVLAVIGPSGCGKSTLLRAVAGLEPLTAGSVVWDGRDLAGVPTHERGFALMFQDGQLFNHASVGENIAYALRLGGMGRAARRGRVEELLELVGMQGYADRRPATLSGGQQQRVALARSLAADPALLLLDEPLSALDRSLRDRLAGDLREILVQTGTTAVMVTHDHDEAFTVADRMAVMLEGKIAQEGPTGEVWRAPVSREVAEFIGYETFLSGEAAERVVGREVLGHEVCGGGAGGGADGRVVALRPSALRVDEAGGLAGVVRRAVTVSDAVHLDVDAEGVGTVAALADEPDHRLGDEVRLRLDDRGVALLPR</sequence>
<dbReference type="InterPro" id="IPR015853">
    <property type="entry name" value="ABC_transpr_FbpC"/>
</dbReference>
<dbReference type="RefSeq" id="WP_238330245.1">
    <property type="nucleotide sequence ID" value="NZ_JBHMAX010000010.1"/>
</dbReference>
<accession>A0ABV5V0X5</accession>
<keyword evidence="1" id="KW-0813">Transport</keyword>